<evidence type="ECO:0008006" key="4">
    <source>
        <dbReference type="Google" id="ProtNLM"/>
    </source>
</evidence>
<name>W7Y9K3_9BACL</name>
<dbReference type="RefSeq" id="WP_036647398.1">
    <property type="nucleotide sequence ID" value="NZ_BAVZ01000004.1"/>
</dbReference>
<sequence length="142" mass="15506">MSEISTQSQGTAAPQAEKRETPDVLDQLMKPEVQESLTILVDNLPKLAEMVTVMTKAFDLAQSVSKDQVLIEDLKGGMQEFVKPITEKAKGVAAAAIEAGDRAQVDTSSVGLFGMLKMLKDPQVQKSLRFVQAFLDIQAKRQ</sequence>
<dbReference type="eggNOG" id="ENOG5032RCT">
    <property type="taxonomic scope" value="Bacteria"/>
</dbReference>
<dbReference type="AlphaFoldDB" id="W7Y9K3"/>
<dbReference type="STRING" id="1236976.JCM16418_1723"/>
<evidence type="ECO:0000256" key="1">
    <source>
        <dbReference type="SAM" id="MobiDB-lite"/>
    </source>
</evidence>
<keyword evidence="3" id="KW-1185">Reference proteome</keyword>
<dbReference type="PANTHER" id="PTHR39180">
    <property type="match status" value="1"/>
</dbReference>
<organism evidence="2 3">
    <name type="scientific">Paenibacillus pini JCM 16418</name>
    <dbReference type="NCBI Taxonomy" id="1236976"/>
    <lineage>
        <taxon>Bacteria</taxon>
        <taxon>Bacillati</taxon>
        <taxon>Bacillota</taxon>
        <taxon>Bacilli</taxon>
        <taxon>Bacillales</taxon>
        <taxon>Paenibacillaceae</taxon>
        <taxon>Paenibacillus</taxon>
    </lineage>
</organism>
<evidence type="ECO:0000313" key="2">
    <source>
        <dbReference type="EMBL" id="GAF07695.1"/>
    </source>
</evidence>
<feature type="compositionally biased region" description="Polar residues" evidence="1">
    <location>
        <begin position="1"/>
        <end position="12"/>
    </location>
</feature>
<dbReference type="Pfam" id="PF07849">
    <property type="entry name" value="DUF1641"/>
    <property type="match status" value="1"/>
</dbReference>
<dbReference type="Proteomes" id="UP000019364">
    <property type="component" value="Unassembled WGS sequence"/>
</dbReference>
<proteinExistence type="predicted"/>
<dbReference type="InterPro" id="IPR012440">
    <property type="entry name" value="DUF1641"/>
</dbReference>
<dbReference type="PANTHER" id="PTHR39180:SF2">
    <property type="entry name" value="DUF1641 DOMAIN-CONTAINING PROTEIN"/>
    <property type="match status" value="1"/>
</dbReference>
<comment type="caution">
    <text evidence="2">The sequence shown here is derived from an EMBL/GenBank/DDBJ whole genome shotgun (WGS) entry which is preliminary data.</text>
</comment>
<feature type="region of interest" description="Disordered" evidence="1">
    <location>
        <begin position="1"/>
        <end position="22"/>
    </location>
</feature>
<protein>
    <recommendedName>
        <fullName evidence="4">DUF1641 domain-containing protein</fullName>
    </recommendedName>
</protein>
<gene>
    <name evidence="2" type="ORF">JCM16418_1723</name>
</gene>
<reference evidence="2 3" key="1">
    <citation type="journal article" date="2014" name="Genome Announc.">
        <title>Draft Genome Sequence of Paenibacillus pini JCM 16418T, Isolated from the Rhizosphere of Pine Tree.</title>
        <authorList>
            <person name="Yuki M."/>
            <person name="Oshima K."/>
            <person name="Suda W."/>
            <person name="Oshida Y."/>
            <person name="Kitamura K."/>
            <person name="Iida Y."/>
            <person name="Hattori M."/>
            <person name="Ohkuma M."/>
        </authorList>
    </citation>
    <scope>NUCLEOTIDE SEQUENCE [LARGE SCALE GENOMIC DNA]</scope>
    <source>
        <strain evidence="2 3">JCM 16418</strain>
    </source>
</reference>
<dbReference type="OrthoDB" id="2374761at2"/>
<evidence type="ECO:0000313" key="3">
    <source>
        <dbReference type="Proteomes" id="UP000019364"/>
    </source>
</evidence>
<accession>W7Y9K3</accession>
<dbReference type="EMBL" id="BAVZ01000004">
    <property type="protein sequence ID" value="GAF07695.1"/>
    <property type="molecule type" value="Genomic_DNA"/>
</dbReference>